<keyword evidence="8" id="KW-1133">Transmembrane helix</keyword>
<evidence type="ECO:0000256" key="6">
    <source>
        <dbReference type="ARBA" id="ARBA00023004"/>
    </source>
</evidence>
<reference evidence="10 11" key="1">
    <citation type="submission" date="2019-09" db="EMBL/GenBank/DDBJ databases">
        <title>Sulfurimonas gotlandica sp. nov., a chemoautotrophic and psychrotolerant epsilonproteobacterium isolated from a pelagic redoxcline, and an emended description of the genus Sulfurimonas.</title>
        <authorList>
            <person name="Wang S."/>
            <person name="Jiang L."/>
            <person name="Shao S."/>
        </authorList>
    </citation>
    <scope>NUCLEOTIDE SEQUENCE [LARGE SCALE GENOMIC DNA]</scope>
    <source>
        <strain evidence="10 11">GYSZ_1</strain>
    </source>
</reference>
<feature type="domain" description="4Fe-4S ferredoxin-type" evidence="9">
    <location>
        <begin position="236"/>
        <end position="265"/>
    </location>
</feature>
<evidence type="ECO:0000259" key="9">
    <source>
        <dbReference type="PROSITE" id="PS51379"/>
    </source>
</evidence>
<feature type="domain" description="4Fe-4S ferredoxin-type" evidence="9">
    <location>
        <begin position="205"/>
        <end position="235"/>
    </location>
</feature>
<accession>A0A5P8P204</accession>
<dbReference type="InterPro" id="IPR017900">
    <property type="entry name" value="4Fe4S_Fe_S_CS"/>
</dbReference>
<keyword evidence="3" id="KW-0479">Metal-binding</keyword>
<keyword evidence="7" id="KW-0411">Iron-sulfur</keyword>
<feature type="transmembrane region" description="Helical" evidence="8">
    <location>
        <begin position="56"/>
        <end position="85"/>
    </location>
</feature>
<dbReference type="EMBL" id="CP043617">
    <property type="protein sequence ID" value="QFR49739.1"/>
    <property type="molecule type" value="Genomic_DNA"/>
</dbReference>
<keyword evidence="11" id="KW-1185">Reference proteome</keyword>
<dbReference type="SUPFAM" id="SSF54862">
    <property type="entry name" value="4Fe-4S ferredoxins"/>
    <property type="match status" value="1"/>
</dbReference>
<dbReference type="KEGG" id="sulg:FJR48_08340"/>
<dbReference type="PANTHER" id="PTHR30176:SF3">
    <property type="entry name" value="FERREDOXIN-TYPE PROTEIN NAPH"/>
    <property type="match status" value="1"/>
</dbReference>
<dbReference type="OrthoDB" id="9784262at2"/>
<dbReference type="PROSITE" id="PS51379">
    <property type="entry name" value="4FE4S_FER_2"/>
    <property type="match status" value="2"/>
</dbReference>
<dbReference type="Gene3D" id="3.30.70.3270">
    <property type="match status" value="1"/>
</dbReference>
<dbReference type="Pfam" id="PF13237">
    <property type="entry name" value="Fer4_10"/>
    <property type="match status" value="1"/>
</dbReference>
<dbReference type="GO" id="GO:0046872">
    <property type="term" value="F:metal ion binding"/>
    <property type="evidence" value="ECO:0007669"/>
    <property type="project" value="UniProtKB-KW"/>
</dbReference>
<dbReference type="RefSeq" id="WP_152307686.1">
    <property type="nucleotide sequence ID" value="NZ_CP043617.1"/>
</dbReference>
<sequence length="280" mass="31166">MSTLWNNYRYLFLRRFTQIGLMLLYFGANAWGWTILQGNLSSSLVFGIVPLSDPYAMLQMLAAGAVLATDLLIGVAIITVVYMLIGGRAFCSWVCPINMITDAAAYIREKAGFNKIQKRQPSSRNMRYWTFGMGILISALMGITAFEFISPISMVHRGIVFGLGFGWAAMLIIFLFDLFVLKNGWCGHICPLGGFYSLIGRFSLIRVHHNVDNCTACMKCKTVCPEKQVLHMIDKESLPVTMGECTNCARCIEVCDDDALGFSIRGMASKNLEKNNKTGE</sequence>
<dbReference type="Pfam" id="PF12801">
    <property type="entry name" value="Fer4_5"/>
    <property type="match status" value="2"/>
</dbReference>
<dbReference type="InterPro" id="IPR051684">
    <property type="entry name" value="Electron_Trans/Redox"/>
</dbReference>
<keyword evidence="4" id="KW-0677">Repeat</keyword>
<gene>
    <name evidence="10" type="primary">napH</name>
    <name evidence="10" type="ORF">FJR48_08340</name>
</gene>
<evidence type="ECO:0000256" key="4">
    <source>
        <dbReference type="ARBA" id="ARBA00022737"/>
    </source>
</evidence>
<dbReference type="GO" id="GO:0005886">
    <property type="term" value="C:plasma membrane"/>
    <property type="evidence" value="ECO:0007669"/>
    <property type="project" value="TreeGrafter"/>
</dbReference>
<dbReference type="Proteomes" id="UP000326944">
    <property type="component" value="Chromosome"/>
</dbReference>
<dbReference type="NCBIfam" id="TIGR02163">
    <property type="entry name" value="napH"/>
    <property type="match status" value="1"/>
</dbReference>
<protein>
    <submittedName>
        <fullName evidence="10">Quinol dehydrogenase ferredoxin subunit NapH</fullName>
    </submittedName>
</protein>
<feature type="transmembrane region" description="Helical" evidence="8">
    <location>
        <begin position="158"/>
        <end position="181"/>
    </location>
</feature>
<dbReference type="InterPro" id="IPR011886">
    <property type="entry name" value="NapH_MauN"/>
</dbReference>
<evidence type="ECO:0000256" key="5">
    <source>
        <dbReference type="ARBA" id="ARBA00022982"/>
    </source>
</evidence>
<keyword evidence="2" id="KW-0004">4Fe-4S</keyword>
<feature type="transmembrane region" description="Helical" evidence="8">
    <location>
        <begin position="12"/>
        <end position="36"/>
    </location>
</feature>
<dbReference type="PANTHER" id="PTHR30176">
    <property type="entry name" value="FERREDOXIN-TYPE PROTEIN NAPH"/>
    <property type="match status" value="1"/>
</dbReference>
<proteinExistence type="predicted"/>
<keyword evidence="5" id="KW-0249">Electron transport</keyword>
<evidence type="ECO:0000313" key="10">
    <source>
        <dbReference type="EMBL" id="QFR49739.1"/>
    </source>
</evidence>
<evidence type="ECO:0000313" key="11">
    <source>
        <dbReference type="Proteomes" id="UP000326944"/>
    </source>
</evidence>
<evidence type="ECO:0000256" key="2">
    <source>
        <dbReference type="ARBA" id="ARBA00022485"/>
    </source>
</evidence>
<keyword evidence="6" id="KW-0408">Iron</keyword>
<dbReference type="InterPro" id="IPR017896">
    <property type="entry name" value="4Fe4S_Fe-S-bd"/>
</dbReference>
<organism evidence="10 11">
    <name type="scientific">Sulfurimonas lithotrophica</name>
    <dbReference type="NCBI Taxonomy" id="2590022"/>
    <lineage>
        <taxon>Bacteria</taxon>
        <taxon>Pseudomonadati</taxon>
        <taxon>Campylobacterota</taxon>
        <taxon>Epsilonproteobacteria</taxon>
        <taxon>Campylobacterales</taxon>
        <taxon>Sulfurimonadaceae</taxon>
        <taxon>Sulfurimonas</taxon>
    </lineage>
</organism>
<dbReference type="PROSITE" id="PS00198">
    <property type="entry name" value="4FE4S_FER_1"/>
    <property type="match status" value="1"/>
</dbReference>
<feature type="transmembrane region" description="Helical" evidence="8">
    <location>
        <begin position="128"/>
        <end position="146"/>
    </location>
</feature>
<dbReference type="NCBIfam" id="NF007013">
    <property type="entry name" value="PRK09477.1"/>
    <property type="match status" value="1"/>
</dbReference>
<keyword evidence="8" id="KW-0812">Transmembrane</keyword>
<keyword evidence="8" id="KW-0472">Membrane</keyword>
<name>A0A5P8P204_9BACT</name>
<evidence type="ECO:0000256" key="1">
    <source>
        <dbReference type="ARBA" id="ARBA00022448"/>
    </source>
</evidence>
<dbReference type="AlphaFoldDB" id="A0A5P8P204"/>
<evidence type="ECO:0000256" key="7">
    <source>
        <dbReference type="ARBA" id="ARBA00023014"/>
    </source>
</evidence>
<keyword evidence="1" id="KW-0813">Transport</keyword>
<evidence type="ECO:0000256" key="3">
    <source>
        <dbReference type="ARBA" id="ARBA00022723"/>
    </source>
</evidence>
<evidence type="ECO:0000256" key="8">
    <source>
        <dbReference type="SAM" id="Phobius"/>
    </source>
</evidence>
<dbReference type="GO" id="GO:0051539">
    <property type="term" value="F:4 iron, 4 sulfur cluster binding"/>
    <property type="evidence" value="ECO:0007669"/>
    <property type="project" value="UniProtKB-KW"/>
</dbReference>